<evidence type="ECO:0000313" key="9">
    <source>
        <dbReference type="EMBL" id="AGS52794.1"/>
    </source>
</evidence>
<dbReference type="InterPro" id="IPR001000">
    <property type="entry name" value="GH10_dom"/>
</dbReference>
<dbReference type="Pfam" id="PF00331">
    <property type="entry name" value="Glyco_hydro_10"/>
    <property type="match status" value="1"/>
</dbReference>
<feature type="domain" description="GH10" evidence="8">
    <location>
        <begin position="15"/>
        <end position="356"/>
    </location>
</feature>
<dbReference type="PANTHER" id="PTHR31490:SF90">
    <property type="entry name" value="ENDO-1,4-BETA-XYLANASE A"/>
    <property type="match status" value="1"/>
</dbReference>
<dbReference type="AlphaFoldDB" id="A0A806KIB7"/>
<keyword evidence="3 5" id="KW-0326">Glycosidase</keyword>
<dbReference type="PROSITE" id="PS51760">
    <property type="entry name" value="GH10_2"/>
    <property type="match status" value="1"/>
</dbReference>
<sequence length="491" mass="52808">MKTLLIATLLLLQVAYAQQGLKDVYAPYFKFGNILNGSTVNNQAMRTLLLREFNSVTPENELKPDATIVANGSTNTDVKVTLNTGARAILKFCEDNGIPVRGHTLVWHSQTPGWFFREGFSSSGAVVSKAVMSQRMESYIKNILALIYKDYPNLDIYAYDVVNEAASESGGPRTAGSDAGNGQSMWVQVYGDNSFVREAFVHARKYAKPGTKLYYNDYNEYIQAKRDYIANSIVKPLFQEGLLDGMGMQSHLDARGGNDAYPSASLYGQAITMYKNIGVDIHITELDATVNNSNFTAQATYYKSIMNEILTKGGSAIKAVVVWGIQDDQSWRKDRNPLLFNSSGAKKAAYTEVFNLAGTTTPPSSSSIAPSSSSSAAPSSSSRPPSSSSITPSSSSRPPSSSSATPSSSSSIAQSSSSSAVPSSSSSAEMPSSSSEESTPILLPQTNVVRALRATPLYYNLKGEPLGNAKPSKPGVYIEKNGKNARKIVVK</sequence>
<dbReference type="EC" id="3.2.1.8" evidence="5"/>
<feature type="region of interest" description="Disordered" evidence="6">
    <location>
        <begin position="360"/>
        <end position="442"/>
    </location>
</feature>
<comment type="similarity">
    <text evidence="5">Belongs to the glycosyl hydrolase 10 (cellulase F) family.</text>
</comment>
<evidence type="ECO:0000256" key="5">
    <source>
        <dbReference type="RuleBase" id="RU361174"/>
    </source>
</evidence>
<accession>A0A806KIB7</accession>
<dbReference type="GO" id="GO:0031176">
    <property type="term" value="F:endo-1,4-beta-xylanase activity"/>
    <property type="evidence" value="ECO:0007669"/>
    <property type="project" value="UniProtKB-EC"/>
</dbReference>
<reference evidence="9" key="1">
    <citation type="submission" date="2012-03" db="EMBL/GenBank/DDBJ databases">
        <title>Functional metagenomics reveals considerable lignocellulase gene clusters in the gut microbiome of a wood-feeding higher termite.</title>
        <authorList>
            <person name="Liu N."/>
        </authorList>
    </citation>
    <scope>NUCLEOTIDE SEQUENCE</scope>
</reference>
<dbReference type="SUPFAM" id="SSF51445">
    <property type="entry name" value="(Trans)glycosidases"/>
    <property type="match status" value="1"/>
</dbReference>
<evidence type="ECO:0000256" key="7">
    <source>
        <dbReference type="SAM" id="SignalP"/>
    </source>
</evidence>
<keyword evidence="4 5" id="KW-0624">Polysaccharide degradation</keyword>
<dbReference type="Gene3D" id="3.20.20.80">
    <property type="entry name" value="Glycosidases"/>
    <property type="match status" value="1"/>
</dbReference>
<feature type="chain" id="PRO_5032558351" description="Beta-xylanase" evidence="7">
    <location>
        <begin position="18"/>
        <end position="491"/>
    </location>
</feature>
<dbReference type="InterPro" id="IPR044846">
    <property type="entry name" value="GH10"/>
</dbReference>
<keyword evidence="7" id="KW-0732">Signal</keyword>
<name>A0A806KIB7_9BACT</name>
<feature type="signal peptide" evidence="7">
    <location>
        <begin position="1"/>
        <end position="17"/>
    </location>
</feature>
<protein>
    <recommendedName>
        <fullName evidence="5">Beta-xylanase</fullName>
        <ecNumber evidence="5">3.2.1.8</ecNumber>
    </recommendedName>
</protein>
<dbReference type="EMBL" id="JQ844210">
    <property type="protein sequence ID" value="AGS52794.1"/>
    <property type="molecule type" value="Genomic_DNA"/>
</dbReference>
<evidence type="ECO:0000256" key="6">
    <source>
        <dbReference type="SAM" id="MobiDB-lite"/>
    </source>
</evidence>
<dbReference type="PANTHER" id="PTHR31490">
    <property type="entry name" value="GLYCOSYL HYDROLASE"/>
    <property type="match status" value="1"/>
</dbReference>
<evidence type="ECO:0000256" key="3">
    <source>
        <dbReference type="ARBA" id="ARBA00023295"/>
    </source>
</evidence>
<evidence type="ECO:0000256" key="1">
    <source>
        <dbReference type="ARBA" id="ARBA00022801"/>
    </source>
</evidence>
<dbReference type="PRINTS" id="PR00134">
    <property type="entry name" value="GLHYDRLASE10"/>
</dbReference>
<dbReference type="SMART" id="SM00633">
    <property type="entry name" value="Glyco_10"/>
    <property type="match status" value="1"/>
</dbReference>
<dbReference type="InterPro" id="IPR017853">
    <property type="entry name" value="GH"/>
</dbReference>
<keyword evidence="2 5" id="KW-0119">Carbohydrate metabolism</keyword>
<evidence type="ECO:0000256" key="4">
    <source>
        <dbReference type="ARBA" id="ARBA00023326"/>
    </source>
</evidence>
<proteinExistence type="inferred from homology"/>
<dbReference type="GO" id="GO:0045493">
    <property type="term" value="P:xylan catabolic process"/>
    <property type="evidence" value="ECO:0007669"/>
    <property type="project" value="UniProtKB-KW"/>
</dbReference>
<evidence type="ECO:0000256" key="2">
    <source>
        <dbReference type="ARBA" id="ARBA00023277"/>
    </source>
</evidence>
<evidence type="ECO:0000259" key="8">
    <source>
        <dbReference type="PROSITE" id="PS51760"/>
    </source>
</evidence>
<keyword evidence="1 5" id="KW-0378">Hydrolase</keyword>
<keyword evidence="9" id="KW-0858">Xylan degradation</keyword>
<organism evidence="9">
    <name type="scientific">uncultured bacterium contig00184</name>
    <dbReference type="NCBI Taxonomy" id="1181602"/>
    <lineage>
        <taxon>Bacteria</taxon>
        <taxon>environmental samples</taxon>
    </lineage>
</organism>
<comment type="catalytic activity">
    <reaction evidence="5">
        <text>Endohydrolysis of (1-&gt;4)-beta-D-xylosidic linkages in xylans.</text>
        <dbReference type="EC" id="3.2.1.8"/>
    </reaction>
</comment>
<feature type="compositionally biased region" description="Low complexity" evidence="6">
    <location>
        <begin position="362"/>
        <end position="440"/>
    </location>
</feature>